<comment type="caution">
    <text evidence="1">The sequence shown here is derived from an EMBL/GenBank/DDBJ whole genome shotgun (WGS) entry which is preliminary data.</text>
</comment>
<name>A0AA89BM34_PINIB</name>
<dbReference type="EMBL" id="VSWD01000013">
    <property type="protein sequence ID" value="KAK3084290.1"/>
    <property type="molecule type" value="Genomic_DNA"/>
</dbReference>
<reference evidence="1" key="1">
    <citation type="submission" date="2019-08" db="EMBL/GenBank/DDBJ databases">
        <title>The improved chromosome-level genome for the pearl oyster Pinctada fucata martensii using PacBio sequencing and Hi-C.</title>
        <authorList>
            <person name="Zheng Z."/>
        </authorList>
    </citation>
    <scope>NUCLEOTIDE SEQUENCE</scope>
    <source>
        <strain evidence="1">ZZ-2019</strain>
        <tissue evidence="1">Adductor muscle</tissue>
    </source>
</reference>
<proteinExistence type="predicted"/>
<dbReference type="InterPro" id="IPR032675">
    <property type="entry name" value="LRR_dom_sf"/>
</dbReference>
<dbReference type="Proteomes" id="UP001186944">
    <property type="component" value="Unassembled WGS sequence"/>
</dbReference>
<dbReference type="InterPro" id="IPR001611">
    <property type="entry name" value="Leu-rich_rpt"/>
</dbReference>
<dbReference type="Gene3D" id="3.80.10.10">
    <property type="entry name" value="Ribonuclease Inhibitor"/>
    <property type="match status" value="1"/>
</dbReference>
<keyword evidence="2" id="KW-1185">Reference proteome</keyword>
<organism evidence="1 2">
    <name type="scientific">Pinctada imbricata</name>
    <name type="common">Atlantic pearl-oyster</name>
    <name type="synonym">Pinctada martensii</name>
    <dbReference type="NCBI Taxonomy" id="66713"/>
    <lineage>
        <taxon>Eukaryota</taxon>
        <taxon>Metazoa</taxon>
        <taxon>Spiralia</taxon>
        <taxon>Lophotrochozoa</taxon>
        <taxon>Mollusca</taxon>
        <taxon>Bivalvia</taxon>
        <taxon>Autobranchia</taxon>
        <taxon>Pteriomorphia</taxon>
        <taxon>Pterioida</taxon>
        <taxon>Pterioidea</taxon>
        <taxon>Pteriidae</taxon>
        <taxon>Pinctada</taxon>
    </lineage>
</organism>
<protein>
    <submittedName>
        <fullName evidence="1">Uncharacterized protein</fullName>
    </submittedName>
</protein>
<sequence length="184" mass="21111">MPTFPPGALKINVSFNHISGIRSKAFFALSDLRELYLDNNVLSEVEICNGNNSVSLTLQRLGLRNNMLDNTSLGDLFCLQELQNLDIRGNVYNNYPESIPALLNLNLLQIDVFQDFHFNRSFLSLTNLSELVLQPRGMLTIENNSFEGLYNSPIRDMHMRFGGHVHKHIGKNFLHPFRFLKILY</sequence>
<dbReference type="SUPFAM" id="SSF52058">
    <property type="entry name" value="L domain-like"/>
    <property type="match status" value="1"/>
</dbReference>
<accession>A0AA89BM34</accession>
<evidence type="ECO:0000313" key="1">
    <source>
        <dbReference type="EMBL" id="KAK3084290.1"/>
    </source>
</evidence>
<gene>
    <name evidence="1" type="ORF">FSP39_011138</name>
</gene>
<dbReference type="Pfam" id="PF13855">
    <property type="entry name" value="LRR_8"/>
    <property type="match status" value="1"/>
</dbReference>
<evidence type="ECO:0000313" key="2">
    <source>
        <dbReference type="Proteomes" id="UP001186944"/>
    </source>
</evidence>
<dbReference type="AlphaFoldDB" id="A0AA89BM34"/>